<dbReference type="SMART" id="SM00487">
    <property type="entry name" value="DEXDc"/>
    <property type="match status" value="1"/>
</dbReference>
<dbReference type="Pfam" id="PF22982">
    <property type="entry name" value="WHD_HRQ1"/>
    <property type="match status" value="1"/>
</dbReference>
<evidence type="ECO:0000313" key="6">
    <source>
        <dbReference type="Proteomes" id="UP000184501"/>
    </source>
</evidence>
<dbReference type="InterPro" id="IPR001650">
    <property type="entry name" value="Helicase_C-like"/>
</dbReference>
<dbReference type="GO" id="GO:0003676">
    <property type="term" value="F:nucleic acid binding"/>
    <property type="evidence" value="ECO:0007669"/>
    <property type="project" value="InterPro"/>
</dbReference>
<dbReference type="Proteomes" id="UP000184501">
    <property type="component" value="Unassembled WGS sequence"/>
</dbReference>
<dbReference type="Pfam" id="PF00271">
    <property type="entry name" value="Helicase_C"/>
    <property type="match status" value="1"/>
</dbReference>
<evidence type="ECO:0000259" key="4">
    <source>
        <dbReference type="PROSITE" id="PS51194"/>
    </source>
</evidence>
<dbReference type="Pfam" id="PF09369">
    <property type="entry name" value="MZB"/>
    <property type="match status" value="1"/>
</dbReference>
<reference evidence="5 6" key="1">
    <citation type="submission" date="2016-11" db="EMBL/GenBank/DDBJ databases">
        <authorList>
            <person name="Jaros S."/>
            <person name="Januszkiewicz K."/>
            <person name="Wedrychowicz H."/>
        </authorList>
    </citation>
    <scope>NUCLEOTIDE SEQUENCE [LARGE SCALE GENOMIC DNA]</scope>
    <source>
        <strain evidence="5 6">DSM 44523</strain>
    </source>
</reference>
<keyword evidence="5" id="KW-0347">Helicase</keyword>
<dbReference type="PANTHER" id="PTHR47957:SF3">
    <property type="entry name" value="ATP-DEPENDENT HELICASE HRQ1"/>
    <property type="match status" value="1"/>
</dbReference>
<dbReference type="InterPro" id="IPR022307">
    <property type="entry name" value="Helicase_put_actinobac"/>
</dbReference>
<evidence type="ECO:0000256" key="2">
    <source>
        <dbReference type="ARBA" id="ARBA00022840"/>
    </source>
</evidence>
<dbReference type="InterPro" id="IPR018973">
    <property type="entry name" value="MZB"/>
</dbReference>
<dbReference type="SMART" id="SM00490">
    <property type="entry name" value="HELICc"/>
    <property type="match status" value="1"/>
</dbReference>
<dbReference type="Pfam" id="PF00270">
    <property type="entry name" value="DEAD"/>
    <property type="match status" value="1"/>
</dbReference>
<dbReference type="CDD" id="cd17923">
    <property type="entry name" value="DEXHc_Hrq1-like"/>
    <property type="match status" value="1"/>
</dbReference>
<keyword evidence="2" id="KW-0067">ATP-binding</keyword>
<dbReference type="InterPro" id="IPR014001">
    <property type="entry name" value="Helicase_ATP-bd"/>
</dbReference>
<feature type="domain" description="Helicase C-terminal" evidence="4">
    <location>
        <begin position="324"/>
        <end position="476"/>
    </location>
</feature>
<dbReference type="GO" id="GO:0005524">
    <property type="term" value="F:ATP binding"/>
    <property type="evidence" value="ECO:0007669"/>
    <property type="project" value="UniProtKB-KW"/>
</dbReference>
<proteinExistence type="predicted"/>
<dbReference type="GO" id="GO:0043138">
    <property type="term" value="F:3'-5' DNA helicase activity"/>
    <property type="evidence" value="ECO:0007669"/>
    <property type="project" value="TreeGrafter"/>
</dbReference>
<evidence type="ECO:0000259" key="3">
    <source>
        <dbReference type="PROSITE" id="PS51192"/>
    </source>
</evidence>
<dbReference type="FunFam" id="3.40.50.300:FF:001137">
    <property type="entry name" value="DEAD/DEAH box helicase"/>
    <property type="match status" value="1"/>
</dbReference>
<keyword evidence="6" id="KW-1185">Reference proteome</keyword>
<feature type="domain" description="Helicase ATP-binding" evidence="3">
    <location>
        <begin position="105"/>
        <end position="282"/>
    </location>
</feature>
<accession>A0A1M4VWN0</accession>
<dbReference type="PANTHER" id="PTHR47957">
    <property type="entry name" value="ATP-DEPENDENT HELICASE HRQ1"/>
    <property type="match status" value="1"/>
</dbReference>
<organism evidence="5 6">
    <name type="scientific">Streptoalloteichus hindustanus</name>
    <dbReference type="NCBI Taxonomy" id="2017"/>
    <lineage>
        <taxon>Bacteria</taxon>
        <taxon>Bacillati</taxon>
        <taxon>Actinomycetota</taxon>
        <taxon>Actinomycetes</taxon>
        <taxon>Pseudonocardiales</taxon>
        <taxon>Pseudonocardiaceae</taxon>
        <taxon>Streptoalloteichus</taxon>
    </lineage>
</organism>
<name>A0A1M4VWN0_STRHI</name>
<dbReference type="CDD" id="cd18797">
    <property type="entry name" value="SF2_C_Hrq"/>
    <property type="match status" value="1"/>
</dbReference>
<keyword evidence="5" id="KW-0378">Hydrolase</keyword>
<keyword evidence="1" id="KW-0547">Nucleotide-binding</keyword>
<dbReference type="EMBL" id="FQVN01000001">
    <property type="protein sequence ID" value="SHE73310.1"/>
    <property type="molecule type" value="Genomic_DNA"/>
</dbReference>
<gene>
    <name evidence="5" type="ORF">SAMN05444320_101916</name>
</gene>
<dbReference type="NCBIfam" id="TIGR03817">
    <property type="entry name" value="DECH_helic"/>
    <property type="match status" value="1"/>
</dbReference>
<evidence type="ECO:0000313" key="5">
    <source>
        <dbReference type="EMBL" id="SHE73310.1"/>
    </source>
</evidence>
<dbReference type="AlphaFoldDB" id="A0A1M4VWN0"/>
<dbReference type="InterPro" id="IPR011545">
    <property type="entry name" value="DEAD/DEAH_box_helicase_dom"/>
</dbReference>
<protein>
    <submittedName>
        <fullName evidence="5">DEAD/DEAH box helicase domain-containing protein</fullName>
    </submittedName>
</protein>
<dbReference type="PROSITE" id="PS51192">
    <property type="entry name" value="HELICASE_ATP_BIND_1"/>
    <property type="match status" value="1"/>
</dbReference>
<dbReference type="PROSITE" id="PS51194">
    <property type="entry name" value="HELICASE_CTER"/>
    <property type="match status" value="1"/>
</dbReference>
<sequence length="817" mass="86483">MVSRSPIWLFTVRSFPSSAFGHSRAVLSVPCDTLDVVGGQDRGHALLNRVLAGVPAGEDPLTHVAHVPERHARAVEWPKWTPPEVREAFRDRGVALPWTHQATAAEFAHSGQHVVVATGTASGKSLAYQLPVLSRLLADTRATALYLAPTKALGADQLRAVSELDLPGVRAAAYDGDTPMADRDWVRAHARWVFTNPDMLHRGVLPAHGRWATFFRRLAFVVVDECHAYRGVFGSHVALLLRRLHRVARRYGATPVFVLASATVADPARSASALSGVDCVAVAEDDSPRGARTIALWEPPLLEELAGENGAPVRRSAGAEAARILTDLVVEGARTLTFVRSRHGAELTALGARRQLSEVDSSLADRVAAYRGGYLPEERRALERALADGELLGVATTNALELGVDIAGLDAVVVAGYPGTLASFWQQAGRAGRAGDGALVVFVARDDPLDTYLVHHPHAMLDRPVEATVLDPGNPYVLAPQLACAAAELPIPPEELPALGGDAALEALEALVADGVVRRRPAGWYWVARDRPHSEVDIRGSGGEQVAVVEADTGRLLGTVDPASACATVHPGALYLHQGSSYVVDDLDLDGGLALVHAEDPEWTTVPRDVIDIAVVRTAQERKHRGVTVCLGEVEVTTQVTSYLRRLPSGQVLDQVPLDLPPRTLRTRAVWYTVHADLLRGSAPGGAGLVPARVPGALHAAEHAAIGLLPLFATCDRWDIGGVSTALHADTGEATVFVHDGHPGGAGFADRGFAALVPWLSATREAIASCECPAGCPSCVQSPKCGNGNEPLDKAGAVAVLDVVLRTIRADGAATSA</sequence>
<dbReference type="GO" id="GO:0006289">
    <property type="term" value="P:nucleotide-excision repair"/>
    <property type="evidence" value="ECO:0007669"/>
    <property type="project" value="TreeGrafter"/>
</dbReference>
<evidence type="ECO:0000256" key="1">
    <source>
        <dbReference type="ARBA" id="ARBA00022741"/>
    </source>
</evidence>
<dbReference type="InterPro" id="IPR027417">
    <property type="entry name" value="P-loop_NTPase"/>
</dbReference>
<dbReference type="GO" id="GO:0036297">
    <property type="term" value="P:interstrand cross-link repair"/>
    <property type="evidence" value="ECO:0007669"/>
    <property type="project" value="TreeGrafter"/>
</dbReference>
<dbReference type="STRING" id="2017.SAMN05444320_101916"/>
<dbReference type="InterPro" id="IPR055227">
    <property type="entry name" value="HRQ1_WHD"/>
</dbReference>
<dbReference type="SUPFAM" id="SSF52540">
    <property type="entry name" value="P-loop containing nucleoside triphosphate hydrolases"/>
    <property type="match status" value="1"/>
</dbReference>
<dbReference type="Gene3D" id="3.40.50.300">
    <property type="entry name" value="P-loop containing nucleotide triphosphate hydrolases"/>
    <property type="match status" value="2"/>
</dbReference>